<dbReference type="GO" id="GO:0015977">
    <property type="term" value="P:carbon fixation"/>
    <property type="evidence" value="ECO:0007669"/>
    <property type="project" value="UniProtKB-KW"/>
</dbReference>
<sequence>MVVRGSAAPPTSWSKSSTQPKVDETAKVHPFSSVMGDVSIGTNVLIAPGTSIRADEGGPFHIGHGSKLQDGVVVHGLEQGRVVGDDQVPYSVWVGNNTSITHMALIHGPAYIGDNCFIGFRSTVFNARIGHDCIVMMHALIQDVAIPPGKYVPSGSIVTSQEQADRLPDVQEVDQTFAAHVVGVNQALRSGYPSADTVTCVTPIRKQLERVYQQNSSADSSNDSSSPSQRHSNSQMVNTRLSPEVVEHVRQLLSQGLNIGTEYADKRRFQTSSWTSCTPVSSNREADVLHALEACVNEHANDYVRLFGIDSKAKRRVSELIIQRPGESALGSSVRVTTSSYSGSNYSSSNSSSRQTSSYSSGYSSSYASSGSGSLGSEVMEKVRHFLSQGYKIGTEHADKRRFQTSSWTVCSPIETTRESDAIAALESCLAEHRGEYVRLFGIDPKAKRRVSELIIQRPGDTNGTAPSAPRSPYPSSAYTPPRSNTSNGYSHHRNGSGHLNAETVEQIRQLLSQGYRVSAEHADVRRFQTSSWKSCAPIQSSNSSDVIAALESCLAENSGEYVRVIGIDTKSKRRVAEMIVQRP</sequence>
<evidence type="ECO:0000313" key="16">
    <source>
        <dbReference type="Proteomes" id="UP001163152"/>
    </source>
</evidence>
<gene>
    <name evidence="15" type="ORF">OXH18_10000</name>
</gene>
<evidence type="ECO:0000256" key="12">
    <source>
        <dbReference type="PIRSR" id="PIRSR037250-53"/>
    </source>
</evidence>
<evidence type="ECO:0000313" key="15">
    <source>
        <dbReference type="EMBL" id="WAL62298.1"/>
    </source>
</evidence>
<keyword evidence="11" id="KW-0479">Metal-binding</keyword>
<evidence type="ECO:0000256" key="2">
    <source>
        <dbReference type="ARBA" id="ARBA00022737"/>
    </source>
</evidence>
<feature type="compositionally biased region" description="Polar residues" evidence="13">
    <location>
        <begin position="9"/>
        <end position="20"/>
    </location>
</feature>
<evidence type="ECO:0000256" key="7">
    <source>
        <dbReference type="ARBA" id="ARBA00023669"/>
    </source>
</evidence>
<evidence type="ECO:0000256" key="3">
    <source>
        <dbReference type="ARBA" id="ARBA00023300"/>
    </source>
</evidence>
<dbReference type="AlphaFoldDB" id="A0A9E9CA23"/>
<dbReference type="RefSeq" id="WP_268612551.1">
    <property type="nucleotide sequence ID" value="NZ_CP113797.1"/>
</dbReference>
<evidence type="ECO:0000256" key="8">
    <source>
        <dbReference type="ARBA" id="ARBA00024446"/>
    </source>
</evidence>
<feature type="compositionally biased region" description="Low complexity" evidence="13">
    <location>
        <begin position="465"/>
        <end position="484"/>
    </location>
</feature>
<accession>A0A9E9CA23</accession>
<dbReference type="InterPro" id="IPR036385">
    <property type="entry name" value="RuBisCO_ssu_sf"/>
</dbReference>
<evidence type="ECO:0000256" key="5">
    <source>
        <dbReference type="ARBA" id="ARBA00023595"/>
    </source>
</evidence>
<feature type="domain" description="Ribulose bisphosphate carboxylase small subunit" evidence="14">
    <location>
        <begin position="369"/>
        <end position="459"/>
    </location>
</feature>
<comment type="similarity">
    <text evidence="5">Belongs to the gamma-class carbonic anhydrase family.</text>
</comment>
<feature type="binding site" evidence="11">
    <location>
        <position position="102"/>
    </location>
    <ligand>
        <name>Zn(2+)</name>
        <dbReference type="ChEBI" id="CHEBI:29105"/>
        <note>ligand shared between two neighboring subunits</note>
    </ligand>
</feature>
<dbReference type="SMART" id="SM00961">
    <property type="entry name" value="RuBisCO_small"/>
    <property type="match status" value="3"/>
</dbReference>
<keyword evidence="3" id="KW-0120">Carbon dioxide fixation</keyword>
<dbReference type="SUPFAM" id="SSF55239">
    <property type="entry name" value="RuBisCO, small subunit"/>
    <property type="match status" value="3"/>
</dbReference>
<evidence type="ECO:0000256" key="4">
    <source>
        <dbReference type="ARBA" id="ARBA00023587"/>
    </source>
</evidence>
<dbReference type="Gene3D" id="2.160.10.10">
    <property type="entry name" value="Hexapeptide repeat proteins"/>
    <property type="match status" value="1"/>
</dbReference>
<feature type="region of interest" description="Disordered" evidence="13">
    <location>
        <begin position="456"/>
        <end position="498"/>
    </location>
</feature>
<dbReference type="InterPro" id="IPR011004">
    <property type="entry name" value="Trimer_LpxA-like_sf"/>
</dbReference>
<dbReference type="KEGG" id="tsin:OXH18_10000"/>
<dbReference type="Proteomes" id="UP001163152">
    <property type="component" value="Chromosome"/>
</dbReference>
<keyword evidence="11" id="KW-0862">Zinc</keyword>
<feature type="domain" description="Ribulose bisphosphate carboxylase small subunit" evidence="14">
    <location>
        <begin position="492"/>
        <end position="584"/>
    </location>
</feature>
<reference evidence="15" key="1">
    <citation type="submission" date="2022-12" db="EMBL/GenBank/DDBJ databases">
        <title>Polyphasic identification of a Novel Hot-Spring Cyanobacterium Ocullathermofonsia sinensis gen nov. sp. nov. and Genomic Insights on its Adaptations to the Thermal Habitat.</title>
        <authorList>
            <person name="Daroch M."/>
            <person name="Tang J."/>
            <person name="Jiang Y."/>
        </authorList>
    </citation>
    <scope>NUCLEOTIDE SEQUENCE</scope>
    <source>
        <strain evidence="15">PKUAC-SCTA174</strain>
    </source>
</reference>
<protein>
    <recommendedName>
        <fullName evidence="6">Carboxysome assembly protein CcmM</fullName>
    </recommendedName>
    <alternativeName>
        <fullName evidence="9">Carbon dioxide concentrating mechanism protein CcmM</fullName>
    </alternativeName>
</protein>
<dbReference type="InterPro" id="IPR000894">
    <property type="entry name" value="RuBisCO_ssu_dom"/>
</dbReference>
<name>A0A9E9CA23_9CYAN</name>
<evidence type="ECO:0000256" key="9">
    <source>
        <dbReference type="ARBA" id="ARBA00030397"/>
    </source>
</evidence>
<dbReference type="GO" id="GO:0046872">
    <property type="term" value="F:metal ion binding"/>
    <property type="evidence" value="ECO:0007669"/>
    <property type="project" value="UniProtKB-KW"/>
</dbReference>
<keyword evidence="12" id="KW-1015">Disulfide bond</keyword>
<dbReference type="PANTHER" id="PTHR43360">
    <property type="entry name" value="CARBON DIOXIDE CONCENTRATING MECHANISM PROTEIN CCMM"/>
    <property type="match status" value="1"/>
</dbReference>
<dbReference type="InterPro" id="IPR047223">
    <property type="entry name" value="CA_gamma_LbH"/>
</dbReference>
<dbReference type="PANTHER" id="PTHR43360:SF1">
    <property type="entry name" value="CARBOXYSOME ASSEMBLY PROTEIN CCMM"/>
    <property type="match status" value="1"/>
</dbReference>
<dbReference type="EMBL" id="CP113797">
    <property type="protein sequence ID" value="WAL62298.1"/>
    <property type="molecule type" value="Genomic_DNA"/>
</dbReference>
<keyword evidence="1" id="KW-0602">Photosynthesis</keyword>
<feature type="region of interest" description="Disordered" evidence="13">
    <location>
        <begin position="340"/>
        <end position="363"/>
    </location>
</feature>
<keyword evidence="16" id="KW-1185">Reference proteome</keyword>
<feature type="region of interest" description="Disordered" evidence="13">
    <location>
        <begin position="212"/>
        <end position="238"/>
    </location>
</feature>
<comment type="subcellular location">
    <subcellularLocation>
        <location evidence="4">Carboxysome</location>
    </subcellularLocation>
</comment>
<dbReference type="InterPro" id="IPR052265">
    <property type="entry name" value="Gamma-CA"/>
</dbReference>
<feature type="binding site" description="in other chain" evidence="11">
    <location>
        <position position="75"/>
    </location>
    <ligand>
        <name>Zn(2+)</name>
        <dbReference type="ChEBI" id="CHEBI:29105"/>
        <note>ligand shared between two neighboring subunits</note>
    </ligand>
</feature>
<evidence type="ECO:0000256" key="13">
    <source>
        <dbReference type="SAM" id="MobiDB-lite"/>
    </source>
</evidence>
<feature type="disulfide bond" evidence="12">
    <location>
        <begin position="277"/>
        <end position="295"/>
    </location>
</feature>
<dbReference type="CDD" id="cd00307">
    <property type="entry name" value="RuBisCO_small_like"/>
    <property type="match status" value="3"/>
</dbReference>
<dbReference type="PIRSF" id="PIRSF037250">
    <property type="entry name" value="CcmM"/>
    <property type="match status" value="1"/>
</dbReference>
<keyword evidence="8" id="KW-1283">Bacterial microcompartment</keyword>
<evidence type="ECO:0000259" key="14">
    <source>
        <dbReference type="SMART" id="SM00961"/>
    </source>
</evidence>
<evidence type="ECO:0000256" key="6">
    <source>
        <dbReference type="ARBA" id="ARBA00023636"/>
    </source>
</evidence>
<evidence type="ECO:0000256" key="11">
    <source>
        <dbReference type="PIRSR" id="PIRSR037250-51"/>
    </source>
</evidence>
<evidence type="ECO:0000256" key="10">
    <source>
        <dbReference type="PIRSR" id="PIRSR037250-50"/>
    </source>
</evidence>
<dbReference type="GO" id="GO:0031470">
    <property type="term" value="C:carboxysome"/>
    <property type="evidence" value="ECO:0007669"/>
    <property type="project" value="UniProtKB-SubCell"/>
</dbReference>
<dbReference type="SUPFAM" id="SSF51161">
    <property type="entry name" value="Trimeric LpxA-like enzymes"/>
    <property type="match status" value="1"/>
</dbReference>
<dbReference type="CDD" id="cd00710">
    <property type="entry name" value="LbH_gamma_CA"/>
    <property type="match status" value="1"/>
</dbReference>
<keyword evidence="7" id="KW-1282">Carboxysome</keyword>
<proteinExistence type="inferred from homology"/>
<dbReference type="GO" id="GO:0043886">
    <property type="term" value="F:structural constituent of carboxysome shell"/>
    <property type="evidence" value="ECO:0007669"/>
    <property type="project" value="InterPro"/>
</dbReference>
<dbReference type="Pfam" id="PF00101">
    <property type="entry name" value="RuBisCO_small"/>
    <property type="match status" value="3"/>
</dbReference>
<dbReference type="Gene3D" id="3.30.190.10">
    <property type="entry name" value="Ribulose bisphosphate carboxylase, small subunit"/>
    <property type="match status" value="3"/>
</dbReference>
<feature type="compositionally biased region" description="Low complexity" evidence="13">
    <location>
        <begin position="213"/>
        <end position="235"/>
    </location>
</feature>
<dbReference type="InterPro" id="IPR017156">
    <property type="entry name" value="CcmM"/>
</dbReference>
<keyword evidence="2" id="KW-0677">Repeat</keyword>
<feature type="active site" description="Proton donor/acceptor" evidence="10">
    <location>
        <position position="56"/>
    </location>
</feature>
<feature type="disulfide bond" evidence="12">
    <location>
        <begin position="411"/>
        <end position="429"/>
    </location>
</feature>
<feature type="binding site" description="in other chain" evidence="11">
    <location>
        <position position="107"/>
    </location>
    <ligand>
        <name>Zn(2+)</name>
        <dbReference type="ChEBI" id="CHEBI:29105"/>
        <note>ligand shared between two neighboring subunits</note>
    </ligand>
</feature>
<feature type="region of interest" description="Disordered" evidence="13">
    <location>
        <begin position="1"/>
        <end position="23"/>
    </location>
</feature>
<evidence type="ECO:0000256" key="1">
    <source>
        <dbReference type="ARBA" id="ARBA00022531"/>
    </source>
</evidence>
<feature type="domain" description="Ribulose bisphosphate carboxylase small subunit" evidence="14">
    <location>
        <begin position="230"/>
        <end position="325"/>
    </location>
</feature>
<dbReference type="GO" id="GO:0015979">
    <property type="term" value="P:photosynthesis"/>
    <property type="evidence" value="ECO:0007669"/>
    <property type="project" value="UniProtKB-KW"/>
</dbReference>
<organism evidence="15 16">
    <name type="scientific">Thermocoleostomius sinensis A174</name>
    <dbReference type="NCBI Taxonomy" id="2016057"/>
    <lineage>
        <taxon>Bacteria</taxon>
        <taxon>Bacillati</taxon>
        <taxon>Cyanobacteriota</taxon>
        <taxon>Cyanophyceae</taxon>
        <taxon>Oculatellales</taxon>
        <taxon>Oculatellaceae</taxon>
        <taxon>Thermocoleostomius</taxon>
    </lineage>
</organism>